<evidence type="ECO:0000313" key="2">
    <source>
        <dbReference type="Proteomes" id="UP000636918"/>
    </source>
</evidence>
<keyword evidence="2" id="KW-1185">Reference proteome</keyword>
<proteinExistence type="predicted"/>
<reference evidence="1 2" key="1">
    <citation type="submission" date="2021-01" db="EMBL/GenBank/DDBJ databases">
        <title>Genome seq and assembly of Nocardiodes sp. G10.</title>
        <authorList>
            <person name="Chhetri G."/>
        </authorList>
    </citation>
    <scope>NUCLEOTIDE SEQUENCE [LARGE SCALE GENOMIC DNA]</scope>
    <source>
        <strain evidence="1 2">G10</strain>
    </source>
</reference>
<comment type="caution">
    <text evidence="1">The sequence shown here is derived from an EMBL/GenBank/DDBJ whole genome shotgun (WGS) entry which is preliminary data.</text>
</comment>
<dbReference type="EMBL" id="JAERSG010000001">
    <property type="protein sequence ID" value="MBL0746840.1"/>
    <property type="molecule type" value="Genomic_DNA"/>
</dbReference>
<dbReference type="Proteomes" id="UP000636918">
    <property type="component" value="Unassembled WGS sequence"/>
</dbReference>
<name>A0ABS1L5F5_9ACTN</name>
<dbReference type="RefSeq" id="WP_201933779.1">
    <property type="nucleotide sequence ID" value="NZ_JAERSG010000001.1"/>
</dbReference>
<evidence type="ECO:0000313" key="1">
    <source>
        <dbReference type="EMBL" id="MBL0746840.1"/>
    </source>
</evidence>
<gene>
    <name evidence="1" type="ORF">JI751_04390</name>
</gene>
<accession>A0ABS1L5F5</accession>
<protein>
    <submittedName>
        <fullName evidence="1">Uncharacterized protein</fullName>
    </submittedName>
</protein>
<organism evidence="1 2">
    <name type="scientific">Nocardioides baculatus</name>
    <dbReference type="NCBI Taxonomy" id="2801337"/>
    <lineage>
        <taxon>Bacteria</taxon>
        <taxon>Bacillati</taxon>
        <taxon>Actinomycetota</taxon>
        <taxon>Actinomycetes</taxon>
        <taxon>Propionibacteriales</taxon>
        <taxon>Nocardioidaceae</taxon>
        <taxon>Nocardioides</taxon>
    </lineage>
</organism>
<sequence>MTTNDDNLDFLSAVMAHTKEAAGLPPGWGDVHVPLSPEEELEDAPRPPRLRTGMTTAELLPYGDRVTTPDGRELRLERLTCPPIQAPGHGIDVCDPASLEWQGQPISVELRGTAQPVEVAVLRHATPRGDLIQPVMAVVGTFSKNTLWVEFPVAGIRLSIDAGCGAFIARGQVAAVAERIETLLPSVRDAGLLAVEVDSAVVGALFESGDGPGGYEVMLGRGQGGRPTALLVDLRVLPR</sequence>